<dbReference type="PANTHER" id="PTHR37984">
    <property type="entry name" value="PROTEIN CBG26694"/>
    <property type="match status" value="1"/>
</dbReference>
<dbReference type="EMBL" id="KQ484150">
    <property type="protein sequence ID" value="KYP36994.1"/>
    <property type="molecule type" value="Genomic_DNA"/>
</dbReference>
<keyword evidence="3" id="KW-1185">Reference proteome</keyword>
<dbReference type="InterPro" id="IPR036397">
    <property type="entry name" value="RNaseH_sf"/>
</dbReference>
<dbReference type="Gramene" id="C.cajan_42085.t">
    <property type="protein sequence ID" value="C.cajan_42085.t"/>
    <property type="gene ID" value="C.cajan_42085"/>
</dbReference>
<dbReference type="SUPFAM" id="SSF53098">
    <property type="entry name" value="Ribonuclease H-like"/>
    <property type="match status" value="1"/>
</dbReference>
<gene>
    <name evidence="2" type="ORF">KK1_041851</name>
</gene>
<dbReference type="InterPro" id="IPR050951">
    <property type="entry name" value="Retrovirus_Pol_polyprotein"/>
</dbReference>
<name>A0A151R331_CAJCA</name>
<dbReference type="InterPro" id="IPR001584">
    <property type="entry name" value="Integrase_cat-core"/>
</dbReference>
<protein>
    <recommendedName>
        <fullName evidence="1">Integrase catalytic domain-containing protein</fullName>
    </recommendedName>
</protein>
<dbReference type="PROSITE" id="PS50994">
    <property type="entry name" value="INTEGRASE"/>
    <property type="match status" value="1"/>
</dbReference>
<dbReference type="AlphaFoldDB" id="A0A151R331"/>
<evidence type="ECO:0000313" key="3">
    <source>
        <dbReference type="Proteomes" id="UP000075243"/>
    </source>
</evidence>
<dbReference type="PANTHER" id="PTHR37984:SF5">
    <property type="entry name" value="PROTEIN NYNRIN-LIKE"/>
    <property type="match status" value="1"/>
</dbReference>
<dbReference type="InterPro" id="IPR012337">
    <property type="entry name" value="RNaseH-like_sf"/>
</dbReference>
<feature type="domain" description="Integrase catalytic" evidence="1">
    <location>
        <begin position="76"/>
        <end position="130"/>
    </location>
</feature>
<organism evidence="2 3">
    <name type="scientific">Cajanus cajan</name>
    <name type="common">Pigeon pea</name>
    <name type="synonym">Cajanus indicus</name>
    <dbReference type="NCBI Taxonomy" id="3821"/>
    <lineage>
        <taxon>Eukaryota</taxon>
        <taxon>Viridiplantae</taxon>
        <taxon>Streptophyta</taxon>
        <taxon>Embryophyta</taxon>
        <taxon>Tracheophyta</taxon>
        <taxon>Spermatophyta</taxon>
        <taxon>Magnoliopsida</taxon>
        <taxon>eudicotyledons</taxon>
        <taxon>Gunneridae</taxon>
        <taxon>Pentapetalae</taxon>
        <taxon>rosids</taxon>
        <taxon>fabids</taxon>
        <taxon>Fabales</taxon>
        <taxon>Fabaceae</taxon>
        <taxon>Papilionoideae</taxon>
        <taxon>50 kb inversion clade</taxon>
        <taxon>NPAAA clade</taxon>
        <taxon>indigoferoid/millettioid clade</taxon>
        <taxon>Phaseoleae</taxon>
        <taxon>Cajanus</taxon>
    </lineage>
</organism>
<proteinExistence type="predicted"/>
<dbReference type="GO" id="GO:0003676">
    <property type="term" value="F:nucleic acid binding"/>
    <property type="evidence" value="ECO:0007669"/>
    <property type="project" value="InterPro"/>
</dbReference>
<reference evidence="2" key="1">
    <citation type="journal article" date="2012" name="Nat. Biotechnol.">
        <title>Draft genome sequence of pigeonpea (Cajanus cajan), an orphan legume crop of resource-poor farmers.</title>
        <authorList>
            <person name="Varshney R.K."/>
            <person name="Chen W."/>
            <person name="Li Y."/>
            <person name="Bharti A.K."/>
            <person name="Saxena R.K."/>
            <person name="Schlueter J.A."/>
            <person name="Donoghue M.T."/>
            <person name="Azam S."/>
            <person name="Fan G."/>
            <person name="Whaley A.M."/>
            <person name="Farmer A.D."/>
            <person name="Sheridan J."/>
            <person name="Iwata A."/>
            <person name="Tuteja R."/>
            <person name="Penmetsa R.V."/>
            <person name="Wu W."/>
            <person name="Upadhyaya H.D."/>
            <person name="Yang S.P."/>
            <person name="Shah T."/>
            <person name="Saxena K.B."/>
            <person name="Michael T."/>
            <person name="McCombie W.R."/>
            <person name="Yang B."/>
            <person name="Zhang G."/>
            <person name="Yang H."/>
            <person name="Wang J."/>
            <person name="Spillane C."/>
            <person name="Cook D.R."/>
            <person name="May G.D."/>
            <person name="Xu X."/>
            <person name="Jackson S.A."/>
        </authorList>
    </citation>
    <scope>NUCLEOTIDE SEQUENCE [LARGE SCALE GENOMIC DNA]</scope>
</reference>
<accession>A0A151R331</accession>
<evidence type="ECO:0000259" key="1">
    <source>
        <dbReference type="PROSITE" id="PS50994"/>
    </source>
</evidence>
<dbReference type="Gene3D" id="3.30.420.10">
    <property type="entry name" value="Ribonuclease H-like superfamily/Ribonuclease H"/>
    <property type="match status" value="1"/>
</dbReference>
<evidence type="ECO:0000313" key="2">
    <source>
        <dbReference type="EMBL" id="KYP36994.1"/>
    </source>
</evidence>
<sequence>MRLIRSCTFVILLHLVVILTFRGHLVRCLIVVSTSPPSLRMRGRFAALVRSVREQEDPFLGNSRCLNNLCCFVRFGVPKAIVSDQGTHLCNRSMQALLRKYEVVHRVSTPYHPQTNGQAEISNREINRIL</sequence>
<dbReference type="GO" id="GO:0015074">
    <property type="term" value="P:DNA integration"/>
    <property type="evidence" value="ECO:0007669"/>
    <property type="project" value="InterPro"/>
</dbReference>
<dbReference type="Proteomes" id="UP000075243">
    <property type="component" value="Unassembled WGS sequence"/>
</dbReference>